<dbReference type="Proteomes" id="UP001501536">
    <property type="component" value="Unassembled WGS sequence"/>
</dbReference>
<protein>
    <submittedName>
        <fullName evidence="1">Uncharacterized protein</fullName>
    </submittedName>
</protein>
<comment type="caution">
    <text evidence="1">The sequence shown here is derived from an EMBL/GenBank/DDBJ whole genome shotgun (WGS) entry which is preliminary data.</text>
</comment>
<keyword evidence="2" id="KW-1185">Reference proteome</keyword>
<sequence>MPQSTPTIEPMTTAPTAAPESIDIQMVTTLAVTVRSSGRKYAHFFAPEDITHSLVDGVKVPSRCGTWVGLAVIPGTGGRCARPSTPTCPGCALLEYFGLRMPPM</sequence>
<gene>
    <name evidence="1" type="ORF">GCM10022377_09990</name>
</gene>
<dbReference type="EMBL" id="BAABCJ010000001">
    <property type="protein sequence ID" value="GAA3698984.1"/>
    <property type="molecule type" value="Genomic_DNA"/>
</dbReference>
<accession>A0ABP7D0H9</accession>
<reference evidence="2" key="1">
    <citation type="journal article" date="2019" name="Int. J. Syst. Evol. Microbiol.">
        <title>The Global Catalogue of Microorganisms (GCM) 10K type strain sequencing project: providing services to taxonomists for standard genome sequencing and annotation.</title>
        <authorList>
            <consortium name="The Broad Institute Genomics Platform"/>
            <consortium name="The Broad Institute Genome Sequencing Center for Infectious Disease"/>
            <person name="Wu L."/>
            <person name="Ma J."/>
        </authorList>
    </citation>
    <scope>NUCLEOTIDE SEQUENCE [LARGE SCALE GENOMIC DNA]</scope>
    <source>
        <strain evidence="2">JCM 16961</strain>
    </source>
</reference>
<evidence type="ECO:0000313" key="2">
    <source>
        <dbReference type="Proteomes" id="UP001501536"/>
    </source>
</evidence>
<organism evidence="1 2">
    <name type="scientific">Zhihengliuella alba</name>
    <dbReference type="NCBI Taxonomy" id="547018"/>
    <lineage>
        <taxon>Bacteria</taxon>
        <taxon>Bacillati</taxon>
        <taxon>Actinomycetota</taxon>
        <taxon>Actinomycetes</taxon>
        <taxon>Micrococcales</taxon>
        <taxon>Micrococcaceae</taxon>
        <taxon>Zhihengliuella</taxon>
    </lineage>
</organism>
<evidence type="ECO:0000313" key="1">
    <source>
        <dbReference type="EMBL" id="GAA3698984.1"/>
    </source>
</evidence>
<name>A0ABP7D0H9_9MICC</name>
<proteinExistence type="predicted"/>